<dbReference type="NCBIfam" id="NF009805">
    <property type="entry name" value="PRK13289.1"/>
    <property type="match status" value="1"/>
</dbReference>
<evidence type="ECO:0000313" key="16">
    <source>
        <dbReference type="Proteomes" id="UP000651271"/>
    </source>
</evidence>
<evidence type="ECO:0000259" key="13">
    <source>
        <dbReference type="PROSITE" id="PS01033"/>
    </source>
</evidence>
<keyword evidence="6" id="KW-0479">Metal-binding</keyword>
<dbReference type="PROSITE" id="PS01033">
    <property type="entry name" value="GLOBIN"/>
    <property type="match status" value="1"/>
</dbReference>
<dbReference type="Pfam" id="PF00042">
    <property type="entry name" value="Globin"/>
    <property type="match status" value="1"/>
</dbReference>
<sequence length="403" mass="45596">MTQDQKNLVKATVPVLKEHGVLLTTHFYKRMFGHNPELKHVFNMGNQKNQKQQTALAMAVLAYAEHIENPSVLLPVLDNIGHKHTSLDIRPEHYAIVGKHLLASIGEVLGETATPELLEAWTMAYQQLATLMSGHEQKIYNDQINKTGGWAGWRPFVVKEKVKESTEITSFYLYPSDNGVVADFQPGQYISLRLFLPELNLLQPRQYSISCSPNGKYYRISVKRESGNTHPDGMISNRLHDHVNEGDLIDLSAPSGVFVLNTELSRPKVFISGGVGQTPLMAMLEDLVQRKNEDESTPITWIHGCRNEAVHAFKDRLAEITNSHLNIRQHIFYDQVESLDTSFYQGWVELSKIKDQVIDQQAEYYICGPGPFISKHYTFLVDNNVPKSAIHFEEFGPASLQVN</sequence>
<evidence type="ECO:0000259" key="14">
    <source>
        <dbReference type="PROSITE" id="PS51384"/>
    </source>
</evidence>
<evidence type="ECO:0000256" key="12">
    <source>
        <dbReference type="RuleBase" id="RU000356"/>
    </source>
</evidence>
<dbReference type="InterPro" id="IPR000971">
    <property type="entry name" value="Globin"/>
</dbReference>
<keyword evidence="9" id="KW-0520">NAD</keyword>
<name>A0ABR7YIK1_9SPHI</name>
<comment type="caution">
    <text evidence="15">The sequence shown here is derived from an EMBL/GenBank/DDBJ whole genome shotgun (WGS) entry which is preliminary data.</text>
</comment>
<dbReference type="CDD" id="cd06184">
    <property type="entry name" value="flavohem_like_fad_nad_binding"/>
    <property type="match status" value="1"/>
</dbReference>
<dbReference type="Gene3D" id="1.10.490.10">
    <property type="entry name" value="Globins"/>
    <property type="match status" value="1"/>
</dbReference>
<dbReference type="Pfam" id="PF00970">
    <property type="entry name" value="FAD_binding_6"/>
    <property type="match status" value="1"/>
</dbReference>
<evidence type="ECO:0000256" key="6">
    <source>
        <dbReference type="ARBA" id="ARBA00022723"/>
    </source>
</evidence>
<dbReference type="Gene3D" id="2.40.30.10">
    <property type="entry name" value="Translation factors"/>
    <property type="match status" value="1"/>
</dbReference>
<evidence type="ECO:0000256" key="11">
    <source>
        <dbReference type="ARBA" id="ARBA00049433"/>
    </source>
</evidence>
<evidence type="ECO:0000256" key="2">
    <source>
        <dbReference type="ARBA" id="ARBA00006401"/>
    </source>
</evidence>
<evidence type="ECO:0000256" key="7">
    <source>
        <dbReference type="ARBA" id="ARBA00022857"/>
    </source>
</evidence>
<keyword evidence="15" id="KW-0560">Oxidoreductase</keyword>
<dbReference type="InterPro" id="IPR009050">
    <property type="entry name" value="Globin-like_sf"/>
</dbReference>
<comment type="catalytic activity">
    <reaction evidence="10">
        <text>2 nitric oxide + NADH + 2 O2 = 2 nitrate + NAD(+) + H(+)</text>
        <dbReference type="Rhea" id="RHEA:19469"/>
        <dbReference type="ChEBI" id="CHEBI:15378"/>
        <dbReference type="ChEBI" id="CHEBI:15379"/>
        <dbReference type="ChEBI" id="CHEBI:16480"/>
        <dbReference type="ChEBI" id="CHEBI:17632"/>
        <dbReference type="ChEBI" id="CHEBI:57540"/>
        <dbReference type="ChEBI" id="CHEBI:57945"/>
        <dbReference type="EC" id="1.14.12.17"/>
    </reaction>
</comment>
<evidence type="ECO:0000256" key="10">
    <source>
        <dbReference type="ARBA" id="ARBA00048649"/>
    </source>
</evidence>
<dbReference type="Proteomes" id="UP000651271">
    <property type="component" value="Unassembled WGS sequence"/>
</dbReference>
<evidence type="ECO:0000256" key="4">
    <source>
        <dbReference type="ARBA" id="ARBA00022617"/>
    </source>
</evidence>
<feature type="domain" description="Globin" evidence="13">
    <location>
        <begin position="1"/>
        <end position="137"/>
    </location>
</feature>
<dbReference type="InterPro" id="IPR017938">
    <property type="entry name" value="Riboflavin_synthase-like_b-brl"/>
</dbReference>
<dbReference type="InterPro" id="IPR017927">
    <property type="entry name" value="FAD-bd_FR_type"/>
</dbReference>
<evidence type="ECO:0000256" key="1">
    <source>
        <dbReference type="ARBA" id="ARBA00001970"/>
    </source>
</evidence>
<comment type="similarity">
    <text evidence="2">In the C-terminal section; belongs to the flavoprotein pyridine nucleotide cytochrome reductase family.</text>
</comment>
<dbReference type="EC" id="1.14.12.17" evidence="3"/>
<dbReference type="PANTHER" id="PTHR43396">
    <property type="entry name" value="FLAVOHEMOPROTEIN"/>
    <property type="match status" value="1"/>
</dbReference>
<evidence type="ECO:0000256" key="5">
    <source>
        <dbReference type="ARBA" id="ARBA00022621"/>
    </source>
</evidence>
<keyword evidence="8" id="KW-0408">Iron</keyword>
<reference evidence="15 16" key="1">
    <citation type="submission" date="2020-08" db="EMBL/GenBank/DDBJ databases">
        <title>Sphingobacterium sp. DN04309 isolated from aquaculture water.</title>
        <authorList>
            <person name="Zhang M."/>
        </authorList>
    </citation>
    <scope>NUCLEOTIDE SEQUENCE [LARGE SCALE GENOMIC DNA]</scope>
    <source>
        <strain evidence="15 16">DN04309</strain>
    </source>
</reference>
<dbReference type="InterPro" id="IPR001433">
    <property type="entry name" value="OxRdtase_FAD/NAD-bd"/>
</dbReference>
<dbReference type="SUPFAM" id="SSF52343">
    <property type="entry name" value="Ferredoxin reductase-like, C-terminal NADP-linked domain"/>
    <property type="match status" value="1"/>
</dbReference>
<dbReference type="Pfam" id="PF00175">
    <property type="entry name" value="NAD_binding_1"/>
    <property type="match status" value="1"/>
</dbReference>
<comment type="catalytic activity">
    <reaction evidence="11">
        <text>2 nitric oxide + NADPH + 2 O2 = 2 nitrate + NADP(+) + H(+)</text>
        <dbReference type="Rhea" id="RHEA:19465"/>
        <dbReference type="ChEBI" id="CHEBI:15378"/>
        <dbReference type="ChEBI" id="CHEBI:15379"/>
        <dbReference type="ChEBI" id="CHEBI:16480"/>
        <dbReference type="ChEBI" id="CHEBI:17632"/>
        <dbReference type="ChEBI" id="CHEBI:57783"/>
        <dbReference type="ChEBI" id="CHEBI:58349"/>
        <dbReference type="EC" id="1.14.12.17"/>
    </reaction>
</comment>
<protein>
    <recommendedName>
        <fullName evidence="3">nitric oxide dioxygenase</fullName>
        <ecNumber evidence="3">1.14.12.17</ecNumber>
    </recommendedName>
</protein>
<evidence type="ECO:0000256" key="8">
    <source>
        <dbReference type="ARBA" id="ARBA00023004"/>
    </source>
</evidence>
<feature type="domain" description="FAD-binding FR-type" evidence="14">
    <location>
        <begin position="151"/>
        <end position="261"/>
    </location>
</feature>
<evidence type="ECO:0000256" key="9">
    <source>
        <dbReference type="ARBA" id="ARBA00023027"/>
    </source>
</evidence>
<gene>
    <name evidence="15" type="primary">hmpA</name>
    <name evidence="15" type="ORF">H8B04_16610</name>
</gene>
<keyword evidence="7" id="KW-0521">NADP</keyword>
<organism evidence="15 16">
    <name type="scientific">Sphingobacterium litopenaei</name>
    <dbReference type="NCBI Taxonomy" id="2763500"/>
    <lineage>
        <taxon>Bacteria</taxon>
        <taxon>Pseudomonadati</taxon>
        <taxon>Bacteroidota</taxon>
        <taxon>Sphingobacteriia</taxon>
        <taxon>Sphingobacteriales</taxon>
        <taxon>Sphingobacteriaceae</taxon>
        <taxon>Sphingobacterium</taxon>
    </lineage>
</organism>
<accession>A0ABR7YIK1</accession>
<keyword evidence="12" id="KW-0813">Transport</keyword>
<proteinExistence type="inferred from homology"/>
<dbReference type="SUPFAM" id="SSF63380">
    <property type="entry name" value="Riboflavin synthase domain-like"/>
    <property type="match status" value="1"/>
</dbReference>
<evidence type="ECO:0000313" key="15">
    <source>
        <dbReference type="EMBL" id="MBD1431148.1"/>
    </source>
</evidence>
<dbReference type="Gene3D" id="3.40.50.80">
    <property type="entry name" value="Nucleotide-binding domain of ferredoxin-NADP reductase (FNR) module"/>
    <property type="match status" value="1"/>
</dbReference>
<dbReference type="RefSeq" id="WP_190303047.1">
    <property type="nucleotide sequence ID" value="NZ_JACOIJ010000064.1"/>
</dbReference>
<dbReference type="PROSITE" id="PS51384">
    <property type="entry name" value="FAD_FR"/>
    <property type="match status" value="1"/>
</dbReference>
<dbReference type="EMBL" id="JACOIJ010000064">
    <property type="protein sequence ID" value="MBD1431148.1"/>
    <property type="molecule type" value="Genomic_DNA"/>
</dbReference>
<dbReference type="InterPro" id="IPR012292">
    <property type="entry name" value="Globin/Proto"/>
</dbReference>
<dbReference type="PANTHER" id="PTHR43396:SF3">
    <property type="entry name" value="FLAVOHEMOPROTEIN"/>
    <property type="match status" value="1"/>
</dbReference>
<dbReference type="GO" id="GO:0008941">
    <property type="term" value="F:nitric oxide dioxygenase NAD(P)H activity"/>
    <property type="evidence" value="ECO:0007669"/>
    <property type="project" value="UniProtKB-EC"/>
</dbReference>
<keyword evidence="4 12" id="KW-0349">Heme</keyword>
<dbReference type="CDD" id="cd14779">
    <property type="entry name" value="FHP_Ae-globin-like"/>
    <property type="match status" value="1"/>
</dbReference>
<comment type="cofactor">
    <cofactor evidence="1">
        <name>heme b</name>
        <dbReference type="ChEBI" id="CHEBI:60344"/>
    </cofactor>
</comment>
<keyword evidence="5 12" id="KW-0561">Oxygen transport</keyword>
<dbReference type="InterPro" id="IPR008333">
    <property type="entry name" value="Cbr1-like_FAD-bd_dom"/>
</dbReference>
<dbReference type="SUPFAM" id="SSF46458">
    <property type="entry name" value="Globin-like"/>
    <property type="match status" value="1"/>
</dbReference>
<comment type="similarity">
    <text evidence="12">Belongs to the globin family.</text>
</comment>
<evidence type="ECO:0000256" key="3">
    <source>
        <dbReference type="ARBA" id="ARBA00012229"/>
    </source>
</evidence>
<dbReference type="PRINTS" id="PR00410">
    <property type="entry name" value="PHEHYDRXLASE"/>
</dbReference>
<keyword evidence="16" id="KW-1185">Reference proteome</keyword>
<dbReference type="InterPro" id="IPR039261">
    <property type="entry name" value="FNR_nucleotide-bd"/>
</dbReference>